<dbReference type="Gene3D" id="1.20.120.1760">
    <property type="match status" value="1"/>
</dbReference>
<dbReference type="EMBL" id="JBHSQO010000029">
    <property type="protein sequence ID" value="MFC6092471.1"/>
    <property type="molecule type" value="Genomic_DNA"/>
</dbReference>
<evidence type="ECO:0000256" key="10">
    <source>
        <dbReference type="ARBA" id="ARBA00023264"/>
    </source>
</evidence>
<evidence type="ECO:0000256" key="11">
    <source>
        <dbReference type="NCBIfam" id="TIGR00560"/>
    </source>
</evidence>
<comment type="subcellular location">
    <subcellularLocation>
        <location evidence="1">Membrane</location>
        <topology evidence="1">Multi-pass membrane protein</topology>
    </subcellularLocation>
</comment>
<evidence type="ECO:0000256" key="8">
    <source>
        <dbReference type="ARBA" id="ARBA00023136"/>
    </source>
</evidence>
<dbReference type="InterPro" id="IPR000462">
    <property type="entry name" value="CDP-OH_P_trans"/>
</dbReference>
<keyword evidence="5 13" id="KW-0812">Transmembrane</keyword>
<evidence type="ECO:0000313" key="15">
    <source>
        <dbReference type="Proteomes" id="UP001596220"/>
    </source>
</evidence>
<evidence type="ECO:0000256" key="7">
    <source>
        <dbReference type="ARBA" id="ARBA00023098"/>
    </source>
</evidence>
<dbReference type="NCBIfam" id="TIGR00560">
    <property type="entry name" value="pgsA"/>
    <property type="match status" value="1"/>
</dbReference>
<keyword evidence="15" id="KW-1185">Reference proteome</keyword>
<dbReference type="PANTHER" id="PTHR14269">
    <property type="entry name" value="CDP-DIACYLGLYCEROL--GLYCEROL-3-PHOSPHATE 3-PHOSPHATIDYLTRANSFERASE-RELATED"/>
    <property type="match status" value="1"/>
</dbReference>
<dbReference type="PANTHER" id="PTHR14269:SF52">
    <property type="entry name" value="PHOSPHATIDYLGLYCEROPHOSPHATE SYNTHASE-RELATED"/>
    <property type="match status" value="1"/>
</dbReference>
<keyword evidence="6 13" id="KW-1133">Transmembrane helix</keyword>
<keyword evidence="9" id="KW-0594">Phospholipid biosynthesis</keyword>
<protein>
    <recommendedName>
        <fullName evidence="11">CDP-diacylglycerol--glycerol-3-phosphate 3-phosphatidyltransferase</fullName>
        <ecNumber evidence="11">2.7.8.5</ecNumber>
    </recommendedName>
</protein>
<feature type="transmembrane region" description="Helical" evidence="13">
    <location>
        <begin position="132"/>
        <end position="151"/>
    </location>
</feature>
<dbReference type="PROSITE" id="PS00379">
    <property type="entry name" value="CDP_ALCOHOL_P_TRANSF"/>
    <property type="match status" value="1"/>
</dbReference>
<gene>
    <name evidence="14" type="primary">pgsA</name>
    <name evidence="14" type="ORF">ACFP3R_24630</name>
</gene>
<evidence type="ECO:0000256" key="6">
    <source>
        <dbReference type="ARBA" id="ARBA00022989"/>
    </source>
</evidence>
<dbReference type="InterPro" id="IPR048254">
    <property type="entry name" value="CDP_ALCOHOL_P_TRANSF_CS"/>
</dbReference>
<evidence type="ECO:0000256" key="2">
    <source>
        <dbReference type="ARBA" id="ARBA00010441"/>
    </source>
</evidence>
<comment type="similarity">
    <text evidence="2 12">Belongs to the CDP-alcohol phosphatidyltransferase class-I family.</text>
</comment>
<dbReference type="Pfam" id="PF01066">
    <property type="entry name" value="CDP-OH_P_transf"/>
    <property type="match status" value="1"/>
</dbReference>
<evidence type="ECO:0000256" key="12">
    <source>
        <dbReference type="RuleBase" id="RU003750"/>
    </source>
</evidence>
<dbReference type="Proteomes" id="UP001596220">
    <property type="component" value="Unassembled WGS sequence"/>
</dbReference>
<dbReference type="EC" id="2.7.8.5" evidence="11"/>
<keyword evidence="8 13" id="KW-0472">Membrane</keyword>
<dbReference type="PIRSF" id="PIRSF000847">
    <property type="entry name" value="Phos_ph_gly_syn"/>
    <property type="match status" value="1"/>
</dbReference>
<reference evidence="15" key="1">
    <citation type="journal article" date="2019" name="Int. J. Syst. Evol. Microbiol.">
        <title>The Global Catalogue of Microorganisms (GCM) 10K type strain sequencing project: providing services to taxonomists for standard genome sequencing and annotation.</title>
        <authorList>
            <consortium name="The Broad Institute Genomics Platform"/>
            <consortium name="The Broad Institute Genome Sequencing Center for Infectious Disease"/>
            <person name="Wu L."/>
            <person name="Ma J."/>
        </authorList>
    </citation>
    <scope>NUCLEOTIDE SEQUENCE [LARGE SCALE GENOMIC DNA]</scope>
    <source>
        <strain evidence="15">CGMCC 4.7246</strain>
    </source>
</reference>
<dbReference type="InterPro" id="IPR043130">
    <property type="entry name" value="CDP-OH_PTrfase_TM_dom"/>
</dbReference>
<evidence type="ECO:0000313" key="14">
    <source>
        <dbReference type="EMBL" id="MFC6092471.1"/>
    </source>
</evidence>
<comment type="caution">
    <text evidence="14">The sequence shown here is derived from an EMBL/GenBank/DDBJ whole genome shotgun (WGS) entry which is preliminary data.</text>
</comment>
<dbReference type="GO" id="GO:0008444">
    <property type="term" value="F:CDP-diacylglycerol-glycerol-3-phosphate 3-phosphatidyltransferase activity"/>
    <property type="evidence" value="ECO:0007669"/>
    <property type="project" value="UniProtKB-EC"/>
</dbReference>
<proteinExistence type="inferred from homology"/>
<organism evidence="14 15">
    <name type="scientific">Saccharothrix lopnurensis</name>
    <dbReference type="NCBI Taxonomy" id="1670621"/>
    <lineage>
        <taxon>Bacteria</taxon>
        <taxon>Bacillati</taxon>
        <taxon>Actinomycetota</taxon>
        <taxon>Actinomycetes</taxon>
        <taxon>Pseudonocardiales</taxon>
        <taxon>Pseudonocardiaceae</taxon>
        <taxon>Saccharothrix</taxon>
    </lineage>
</organism>
<feature type="transmembrane region" description="Helical" evidence="13">
    <location>
        <begin position="157"/>
        <end position="178"/>
    </location>
</feature>
<feature type="transmembrane region" description="Helical" evidence="13">
    <location>
        <begin position="12"/>
        <end position="32"/>
    </location>
</feature>
<keyword evidence="10" id="KW-1208">Phospholipid metabolism</keyword>
<evidence type="ECO:0000256" key="4">
    <source>
        <dbReference type="ARBA" id="ARBA00022679"/>
    </source>
</evidence>
<dbReference type="RefSeq" id="WP_380638758.1">
    <property type="nucleotide sequence ID" value="NZ_JBHSQO010000029.1"/>
</dbReference>
<sequence length="209" mass="22500">MTEPARVPVLNIANVLTMSRLALVPVFLYFLFAEDGRQFWWRLAAFGVFAVASVTDHVDGNLARKLGLITDFGKIADPIADKALTGAALVGLSLLGELPWWVTVVIAVRELGVTLLRFWVIRHGVIPASRGGKLKTLVQIFAIGLYLLPLPDYLEPVALVSMGAAVVLTVVTGVDYVIRALRLRARGKRAVAGAGLDLEQERDVSGSGA</sequence>
<evidence type="ECO:0000256" key="3">
    <source>
        <dbReference type="ARBA" id="ARBA00022516"/>
    </source>
</evidence>
<evidence type="ECO:0000256" key="13">
    <source>
        <dbReference type="SAM" id="Phobius"/>
    </source>
</evidence>
<dbReference type="InterPro" id="IPR050324">
    <property type="entry name" value="CDP-alcohol_PTase-I"/>
</dbReference>
<accession>A0ABW1PB83</accession>
<feature type="transmembrane region" description="Helical" evidence="13">
    <location>
        <begin position="98"/>
        <end position="120"/>
    </location>
</feature>
<name>A0ABW1PB83_9PSEU</name>
<feature type="transmembrane region" description="Helical" evidence="13">
    <location>
        <begin position="39"/>
        <end position="58"/>
    </location>
</feature>
<keyword evidence="4 12" id="KW-0808">Transferase</keyword>
<keyword evidence="3" id="KW-0444">Lipid biosynthesis</keyword>
<evidence type="ECO:0000256" key="1">
    <source>
        <dbReference type="ARBA" id="ARBA00004141"/>
    </source>
</evidence>
<evidence type="ECO:0000256" key="9">
    <source>
        <dbReference type="ARBA" id="ARBA00023209"/>
    </source>
</evidence>
<dbReference type="InterPro" id="IPR004570">
    <property type="entry name" value="Phosphatidylglycerol_P_synth"/>
</dbReference>
<evidence type="ECO:0000256" key="5">
    <source>
        <dbReference type="ARBA" id="ARBA00022692"/>
    </source>
</evidence>
<keyword evidence="7" id="KW-0443">Lipid metabolism</keyword>